<comment type="caution">
    <text evidence="4">The sequence shown here is derived from an EMBL/GenBank/DDBJ whole genome shotgun (WGS) entry which is preliminary data.</text>
</comment>
<protein>
    <submittedName>
        <fullName evidence="4">Coiled-coil domain-containing protein 42-like</fullName>
    </submittedName>
</protein>
<evidence type="ECO:0000313" key="4">
    <source>
        <dbReference type="EMBL" id="RXM99247.1"/>
    </source>
</evidence>
<dbReference type="PANTHER" id="PTHR21683">
    <property type="entry name" value="COILED-COIL DOMAIN-CONTAINING PROTEIN 42 LIKE-2-LIKE-RELATED"/>
    <property type="match status" value="1"/>
</dbReference>
<dbReference type="Pfam" id="PF13863">
    <property type="entry name" value="DUF4200"/>
    <property type="match status" value="1"/>
</dbReference>
<dbReference type="InterPro" id="IPR051147">
    <property type="entry name" value="CFAP_domain-containing"/>
</dbReference>
<dbReference type="AlphaFoldDB" id="A0A662YRP4"/>
<reference evidence="4 5" key="1">
    <citation type="submission" date="2019-01" db="EMBL/GenBank/DDBJ databases">
        <title>Draft Genome and Complete Hox-Cluster Characterization of the Sterlet Sturgeon (Acipenser ruthenus).</title>
        <authorList>
            <person name="Wei Q."/>
        </authorList>
    </citation>
    <scope>NUCLEOTIDE SEQUENCE [LARGE SCALE GENOMIC DNA]</scope>
    <source>
        <strain evidence="4">WHYD16114868_AA</strain>
        <tissue evidence="4">Blood</tissue>
    </source>
</reference>
<dbReference type="GO" id="GO:0005856">
    <property type="term" value="C:cytoskeleton"/>
    <property type="evidence" value="ECO:0007669"/>
    <property type="project" value="UniProtKB-ARBA"/>
</dbReference>
<dbReference type="PANTHER" id="PTHR21683:SF2">
    <property type="entry name" value="COILED-COIL DOMAIN-CONTAINING PROTEIN 42 LIKE-2-LIKE"/>
    <property type="match status" value="1"/>
</dbReference>
<proteinExistence type="predicted"/>
<evidence type="ECO:0000256" key="2">
    <source>
        <dbReference type="SAM" id="Coils"/>
    </source>
</evidence>
<dbReference type="Proteomes" id="UP000289886">
    <property type="component" value="Unassembled WGS sequence"/>
</dbReference>
<dbReference type="EMBL" id="SCEB01000428">
    <property type="protein sequence ID" value="RXM99247.1"/>
    <property type="molecule type" value="Genomic_DNA"/>
</dbReference>
<accession>A0A662YRP4</accession>
<keyword evidence="1 2" id="KW-0175">Coiled coil</keyword>
<feature type="coiled-coil region" evidence="2">
    <location>
        <begin position="35"/>
        <end position="136"/>
    </location>
</feature>
<gene>
    <name evidence="4" type="ORF">EOD39_11873</name>
</gene>
<dbReference type="InterPro" id="IPR025252">
    <property type="entry name" value="DUF4200"/>
</dbReference>
<name>A0A662YRP4_ACIRT</name>
<feature type="domain" description="DUF4200" evidence="3">
    <location>
        <begin position="35"/>
        <end position="153"/>
    </location>
</feature>
<evidence type="ECO:0000313" key="5">
    <source>
        <dbReference type="Proteomes" id="UP000289886"/>
    </source>
</evidence>
<evidence type="ECO:0000256" key="1">
    <source>
        <dbReference type="ARBA" id="ARBA00023054"/>
    </source>
</evidence>
<keyword evidence="5" id="KW-1185">Reference proteome</keyword>
<evidence type="ECO:0000259" key="3">
    <source>
        <dbReference type="Pfam" id="PF13863"/>
    </source>
</evidence>
<organism evidence="4 5">
    <name type="scientific">Acipenser ruthenus</name>
    <name type="common">Sterlet sturgeon</name>
    <dbReference type="NCBI Taxonomy" id="7906"/>
    <lineage>
        <taxon>Eukaryota</taxon>
        <taxon>Metazoa</taxon>
        <taxon>Chordata</taxon>
        <taxon>Craniata</taxon>
        <taxon>Vertebrata</taxon>
        <taxon>Euteleostomi</taxon>
        <taxon>Actinopterygii</taxon>
        <taxon>Chondrostei</taxon>
        <taxon>Acipenseriformes</taxon>
        <taxon>Acipenseridae</taxon>
        <taxon>Acipenser</taxon>
    </lineage>
</organism>
<dbReference type="OrthoDB" id="10264298at2759"/>
<sequence>MALNLEDYFRTVYEDKLLVKMPEREDEYLTPATQLLEKRREMSEVEQALAAQKEEFQMKMESLQQRREELERKEEQLKESLLKFNKFLKENDLKRSRAVKKACDAREMARQKDRDMERLGEEIAVLEAKKERLQRKVEKNAIFWKYLEKVSKKSEKLQEIREMIGRFDTLISTREQLLRKASDNQEKLESQRLELHHFTEDKSTQVLYYNNELAVLQGCLDQACSKAVKWESKWNHIQNTAAKKTLLLGQIKMASLNLLQLVNKQAGEQEAEIPIEDTDGQLDRVRAEIASSFLLPKTLRIQCRASFLLPQTHSGFSAELASSDTQDSVPS</sequence>